<evidence type="ECO:0000313" key="2">
    <source>
        <dbReference type="Proteomes" id="UP000790709"/>
    </source>
</evidence>
<name>A0ACB8B225_9AGAM</name>
<protein>
    <submittedName>
        <fullName evidence="1">Uncharacterized protein</fullName>
    </submittedName>
</protein>
<evidence type="ECO:0000313" key="1">
    <source>
        <dbReference type="EMBL" id="KAH7919580.1"/>
    </source>
</evidence>
<organism evidence="1 2">
    <name type="scientific">Leucogyrophana mollusca</name>
    <dbReference type="NCBI Taxonomy" id="85980"/>
    <lineage>
        <taxon>Eukaryota</taxon>
        <taxon>Fungi</taxon>
        <taxon>Dikarya</taxon>
        <taxon>Basidiomycota</taxon>
        <taxon>Agaricomycotina</taxon>
        <taxon>Agaricomycetes</taxon>
        <taxon>Agaricomycetidae</taxon>
        <taxon>Boletales</taxon>
        <taxon>Boletales incertae sedis</taxon>
        <taxon>Leucogyrophana</taxon>
    </lineage>
</organism>
<gene>
    <name evidence="1" type="ORF">BV22DRAFT_1133726</name>
</gene>
<accession>A0ACB8B225</accession>
<dbReference type="EMBL" id="MU266647">
    <property type="protein sequence ID" value="KAH7919580.1"/>
    <property type="molecule type" value="Genomic_DNA"/>
</dbReference>
<proteinExistence type="predicted"/>
<reference evidence="1" key="1">
    <citation type="journal article" date="2021" name="New Phytol.">
        <title>Evolutionary innovations through gain and loss of genes in the ectomycorrhizal Boletales.</title>
        <authorList>
            <person name="Wu G."/>
            <person name="Miyauchi S."/>
            <person name="Morin E."/>
            <person name="Kuo A."/>
            <person name="Drula E."/>
            <person name="Varga T."/>
            <person name="Kohler A."/>
            <person name="Feng B."/>
            <person name="Cao Y."/>
            <person name="Lipzen A."/>
            <person name="Daum C."/>
            <person name="Hundley H."/>
            <person name="Pangilinan J."/>
            <person name="Johnson J."/>
            <person name="Barry K."/>
            <person name="LaButti K."/>
            <person name="Ng V."/>
            <person name="Ahrendt S."/>
            <person name="Min B."/>
            <person name="Choi I.G."/>
            <person name="Park H."/>
            <person name="Plett J.M."/>
            <person name="Magnuson J."/>
            <person name="Spatafora J.W."/>
            <person name="Nagy L.G."/>
            <person name="Henrissat B."/>
            <person name="Grigoriev I.V."/>
            <person name="Yang Z.L."/>
            <person name="Xu J."/>
            <person name="Martin F.M."/>
        </authorList>
    </citation>
    <scope>NUCLEOTIDE SEQUENCE</scope>
    <source>
        <strain evidence="1">KUC20120723A-06</strain>
    </source>
</reference>
<sequence>MSDPDSIFLKCISPCDGSLPSFPSERSFENLTALLPGCIAEDSCLITSTFLFDICNVLQADGHHGTPFAALLPSVLSRFRRWRLLPAERKGQPEVLQALALDLAGITNTGSPEITHGIPEASRRLRVRWIRAEFEHDVQSIARFRPAPSDIEHRPAVPHQDELPPLEQTCEHPGASTANGLVYRSGCCACRLPRVHTCSTIGTDPKVLKHPRGFSPVSASPYGLPSFAQRIRGPQTASVDENIPPVQLRTSSVSRTHRGPVPFRRGTSAPVSNTQPTRATISSPRPRLDRATRFDLGNGGASGAKLTLHATRSSREPFTAGSSGTRCKPQTIISIKPKHQASSRGIFERLPSSHHSTTSIFNSRTIPATAKGLHSSGGHLQQKRCEY</sequence>
<keyword evidence="2" id="KW-1185">Reference proteome</keyword>
<comment type="caution">
    <text evidence="1">The sequence shown here is derived from an EMBL/GenBank/DDBJ whole genome shotgun (WGS) entry which is preliminary data.</text>
</comment>
<dbReference type="Proteomes" id="UP000790709">
    <property type="component" value="Unassembled WGS sequence"/>
</dbReference>